<name>A0A3B0UMA0_9ZZZZ</name>
<sequence>PVYTELDSTYTDAGAKAYDVQDNGDTLDISARLQVTNFVNIHVQNIYKVYYNVSDAAGNKADEKTRTVIVEIF</sequence>
<dbReference type="AlphaFoldDB" id="A0A3B0UMA0"/>
<gene>
    <name evidence="2" type="ORF">MNBD_BACTEROID07-1153</name>
</gene>
<protein>
    <recommendedName>
        <fullName evidence="1">Pesticidal crystal protein Cry22Aa Ig-like domain-containing protein</fullName>
    </recommendedName>
</protein>
<dbReference type="Pfam" id="PF16403">
    <property type="entry name" value="Bact_surface_Ig-like"/>
    <property type="match status" value="1"/>
</dbReference>
<proteinExistence type="predicted"/>
<dbReference type="InterPro" id="IPR013783">
    <property type="entry name" value="Ig-like_fold"/>
</dbReference>
<dbReference type="Gene3D" id="2.60.40.10">
    <property type="entry name" value="Immunoglobulins"/>
    <property type="match status" value="1"/>
</dbReference>
<evidence type="ECO:0000313" key="2">
    <source>
        <dbReference type="EMBL" id="VAW30250.1"/>
    </source>
</evidence>
<dbReference type="EMBL" id="UOET01000493">
    <property type="protein sequence ID" value="VAW30250.1"/>
    <property type="molecule type" value="Genomic_DNA"/>
</dbReference>
<feature type="non-terminal residue" evidence="2">
    <location>
        <position position="1"/>
    </location>
</feature>
<feature type="domain" description="Pesticidal crystal protein Cry22Aa Ig-like" evidence="1">
    <location>
        <begin position="2"/>
        <end position="70"/>
    </location>
</feature>
<dbReference type="InterPro" id="IPR032179">
    <property type="entry name" value="Cry22Aa_Ig-like"/>
</dbReference>
<organism evidence="2">
    <name type="scientific">hydrothermal vent metagenome</name>
    <dbReference type="NCBI Taxonomy" id="652676"/>
    <lineage>
        <taxon>unclassified sequences</taxon>
        <taxon>metagenomes</taxon>
        <taxon>ecological metagenomes</taxon>
    </lineage>
</organism>
<accession>A0A3B0UMA0</accession>
<evidence type="ECO:0000259" key="1">
    <source>
        <dbReference type="Pfam" id="PF16403"/>
    </source>
</evidence>
<reference evidence="2" key="1">
    <citation type="submission" date="2018-06" db="EMBL/GenBank/DDBJ databases">
        <authorList>
            <person name="Zhirakovskaya E."/>
        </authorList>
    </citation>
    <scope>NUCLEOTIDE SEQUENCE</scope>
</reference>